<sequence>MKAYFIAAARGALDAGCCACAVALAAAGVGWGVAIHCEHLHYVRTLIALISTCSGIGASWLMVRILIDRQLFATLAAMESSTLDDLDRVLIELGWTGASRAGRPLDARVRGVTRLLRASVMLAVVQWVCVGVAVMVEGG</sequence>
<keyword evidence="1" id="KW-1133">Transmembrane helix</keyword>
<gene>
    <name evidence="2" type="ORF">BG60_28600</name>
</gene>
<dbReference type="RefSeq" id="WP_034474101.1">
    <property type="nucleotide sequence ID" value="NZ_JFHD01000048.1"/>
</dbReference>
<keyword evidence="3" id="KW-1185">Reference proteome</keyword>
<evidence type="ECO:0008006" key="4">
    <source>
        <dbReference type="Google" id="ProtNLM"/>
    </source>
</evidence>
<protein>
    <recommendedName>
        <fullName evidence="4">Transmembrane protein</fullName>
    </recommendedName>
</protein>
<feature type="transmembrane region" description="Helical" evidence="1">
    <location>
        <begin position="46"/>
        <end position="67"/>
    </location>
</feature>
<dbReference type="Proteomes" id="UP000027451">
    <property type="component" value="Unassembled WGS sequence"/>
</dbReference>
<dbReference type="EMBL" id="JFHD01000048">
    <property type="protein sequence ID" value="KDR25366.1"/>
    <property type="molecule type" value="Genomic_DNA"/>
</dbReference>
<dbReference type="AlphaFoldDB" id="A0A656QEV5"/>
<reference evidence="2 3" key="1">
    <citation type="submission" date="2014-03" db="EMBL/GenBank/DDBJ databases">
        <title>Draft Genome Sequences of Four Burkholderia Strains.</title>
        <authorList>
            <person name="Liu X.Y."/>
            <person name="Li C.X."/>
            <person name="Xu J.H."/>
        </authorList>
    </citation>
    <scope>NUCLEOTIDE SEQUENCE [LARGE SCALE GENOMIC DNA]</scope>
    <source>
        <strain evidence="2 3">OP-1</strain>
    </source>
</reference>
<keyword evidence="1" id="KW-0472">Membrane</keyword>
<accession>A0A656QEV5</accession>
<name>A0A656QEV5_9BURK</name>
<comment type="caution">
    <text evidence="2">The sequence shown here is derived from an EMBL/GenBank/DDBJ whole genome shotgun (WGS) entry which is preliminary data.</text>
</comment>
<evidence type="ECO:0000313" key="2">
    <source>
        <dbReference type="EMBL" id="KDR25366.1"/>
    </source>
</evidence>
<evidence type="ECO:0000313" key="3">
    <source>
        <dbReference type="Proteomes" id="UP000027451"/>
    </source>
</evidence>
<evidence type="ECO:0000256" key="1">
    <source>
        <dbReference type="SAM" id="Phobius"/>
    </source>
</evidence>
<keyword evidence="1" id="KW-0812">Transmembrane</keyword>
<organism evidence="2 3">
    <name type="scientific">Caballeronia zhejiangensis</name>
    <dbReference type="NCBI Taxonomy" id="871203"/>
    <lineage>
        <taxon>Bacteria</taxon>
        <taxon>Pseudomonadati</taxon>
        <taxon>Pseudomonadota</taxon>
        <taxon>Betaproteobacteria</taxon>
        <taxon>Burkholderiales</taxon>
        <taxon>Burkholderiaceae</taxon>
        <taxon>Caballeronia</taxon>
    </lineage>
</organism>
<feature type="transmembrane region" description="Helical" evidence="1">
    <location>
        <begin position="115"/>
        <end position="136"/>
    </location>
</feature>
<proteinExistence type="predicted"/>
<feature type="transmembrane region" description="Helical" evidence="1">
    <location>
        <begin position="12"/>
        <end position="34"/>
    </location>
</feature>